<reference evidence="3 4" key="1">
    <citation type="journal article" date="2021" name="Elife">
        <title>Chloroplast acquisition without the gene transfer in kleptoplastic sea slugs, Plakobranchus ocellatus.</title>
        <authorList>
            <person name="Maeda T."/>
            <person name="Takahashi S."/>
            <person name="Yoshida T."/>
            <person name="Shimamura S."/>
            <person name="Takaki Y."/>
            <person name="Nagai Y."/>
            <person name="Toyoda A."/>
            <person name="Suzuki Y."/>
            <person name="Arimoto A."/>
            <person name="Ishii H."/>
            <person name="Satoh N."/>
            <person name="Nishiyama T."/>
            <person name="Hasebe M."/>
            <person name="Maruyama T."/>
            <person name="Minagawa J."/>
            <person name="Obokata J."/>
            <person name="Shigenobu S."/>
        </authorList>
    </citation>
    <scope>NUCLEOTIDE SEQUENCE [LARGE SCALE GENOMIC DNA]</scope>
</reference>
<gene>
    <name evidence="3" type="ORF">PoB_004525900</name>
</gene>
<keyword evidence="2" id="KW-0812">Transmembrane</keyword>
<feature type="region of interest" description="Disordered" evidence="1">
    <location>
        <begin position="61"/>
        <end position="80"/>
    </location>
</feature>
<protein>
    <submittedName>
        <fullName evidence="3">Uncharacterized protein</fullName>
    </submittedName>
</protein>
<proteinExistence type="predicted"/>
<evidence type="ECO:0000256" key="1">
    <source>
        <dbReference type="SAM" id="MobiDB-lite"/>
    </source>
</evidence>
<dbReference type="AlphaFoldDB" id="A0AAV4BF75"/>
<name>A0AAV4BF75_9GAST</name>
<keyword evidence="2" id="KW-0472">Membrane</keyword>
<feature type="transmembrane region" description="Helical" evidence="2">
    <location>
        <begin position="12"/>
        <end position="33"/>
    </location>
</feature>
<evidence type="ECO:0000313" key="4">
    <source>
        <dbReference type="Proteomes" id="UP000735302"/>
    </source>
</evidence>
<keyword evidence="2" id="KW-1133">Transmembrane helix</keyword>
<comment type="caution">
    <text evidence="3">The sequence shown here is derived from an EMBL/GenBank/DDBJ whole genome shotgun (WGS) entry which is preliminary data.</text>
</comment>
<keyword evidence="4" id="KW-1185">Reference proteome</keyword>
<evidence type="ECO:0000256" key="2">
    <source>
        <dbReference type="SAM" id="Phobius"/>
    </source>
</evidence>
<dbReference type="EMBL" id="BLXT01004980">
    <property type="protein sequence ID" value="GFO18754.1"/>
    <property type="molecule type" value="Genomic_DNA"/>
</dbReference>
<organism evidence="3 4">
    <name type="scientific">Plakobranchus ocellatus</name>
    <dbReference type="NCBI Taxonomy" id="259542"/>
    <lineage>
        <taxon>Eukaryota</taxon>
        <taxon>Metazoa</taxon>
        <taxon>Spiralia</taxon>
        <taxon>Lophotrochozoa</taxon>
        <taxon>Mollusca</taxon>
        <taxon>Gastropoda</taxon>
        <taxon>Heterobranchia</taxon>
        <taxon>Euthyneura</taxon>
        <taxon>Panpulmonata</taxon>
        <taxon>Sacoglossa</taxon>
        <taxon>Placobranchoidea</taxon>
        <taxon>Plakobranchidae</taxon>
        <taxon>Plakobranchus</taxon>
    </lineage>
</organism>
<evidence type="ECO:0000313" key="3">
    <source>
        <dbReference type="EMBL" id="GFO18754.1"/>
    </source>
</evidence>
<accession>A0AAV4BF75</accession>
<sequence>MITNSNLNHSTINTRVSLLTFVTMAAIGWIPGLKAKRAFLRLKVITPPAQLWCKPTYHIRTPSDSASAGSRPKPFSYDES</sequence>
<dbReference type="Proteomes" id="UP000735302">
    <property type="component" value="Unassembled WGS sequence"/>
</dbReference>